<dbReference type="PROSITE" id="PS51257">
    <property type="entry name" value="PROKAR_LIPOPROTEIN"/>
    <property type="match status" value="1"/>
</dbReference>
<dbReference type="AlphaFoldDB" id="A0A6J4GGG3"/>
<dbReference type="Proteomes" id="UP000479938">
    <property type="component" value="Unassembled WGS sequence"/>
</dbReference>
<dbReference type="RefSeq" id="WP_173970663.1">
    <property type="nucleotide sequence ID" value="NZ_CADCSU010000083.1"/>
</dbReference>
<evidence type="ECO:0000313" key="1">
    <source>
        <dbReference type="EMBL" id="CAA9198217.1"/>
    </source>
</evidence>
<sequence length="170" mass="19608">MKKIILTFIIPILISCTNKKSNATKPILQDNTNGKITEEKNEKEIIDSVKHNFLDTQKTKNSPVKIISAKLLKNQYSDHKDIQLTYKNTTRKNIKAIKFEWYCENVFDKPASGQFFFVKGISRGHTDILLEPRKTTSKIWEDFSTDAHAIIAARAYLVVFTDGTQWELKQ</sequence>
<name>A0A6J4GGG3_9FLAO</name>
<organism evidence="1 2">
    <name type="scientific">Flavobacterium bizetiae</name>
    <dbReference type="NCBI Taxonomy" id="2704140"/>
    <lineage>
        <taxon>Bacteria</taxon>
        <taxon>Pseudomonadati</taxon>
        <taxon>Bacteroidota</taxon>
        <taxon>Flavobacteriia</taxon>
        <taxon>Flavobacteriales</taxon>
        <taxon>Flavobacteriaceae</taxon>
        <taxon>Flavobacterium</taxon>
    </lineage>
</organism>
<protein>
    <submittedName>
        <fullName evidence="1">Uncharacterized protein</fullName>
    </submittedName>
</protein>
<reference evidence="1 2" key="1">
    <citation type="submission" date="2020-02" db="EMBL/GenBank/DDBJ databases">
        <authorList>
            <person name="Criscuolo A."/>
        </authorList>
    </citation>
    <scope>NUCLEOTIDE SEQUENCE [LARGE SCALE GENOMIC DNA]</scope>
    <source>
        <strain evidence="1">CIP105534</strain>
    </source>
</reference>
<proteinExistence type="predicted"/>
<dbReference type="EMBL" id="CADCSU010000083">
    <property type="protein sequence ID" value="CAA9198217.1"/>
    <property type="molecule type" value="Genomic_DNA"/>
</dbReference>
<accession>A0A6J4GGG3</accession>
<evidence type="ECO:0000313" key="2">
    <source>
        <dbReference type="Proteomes" id="UP000479938"/>
    </source>
</evidence>
<gene>
    <name evidence="1" type="ORF">FLA105534_02036</name>
</gene>
<keyword evidence="2" id="KW-1185">Reference proteome</keyword>